<dbReference type="GO" id="GO:0046872">
    <property type="term" value="F:metal ion binding"/>
    <property type="evidence" value="ECO:0007669"/>
    <property type="project" value="InterPro"/>
</dbReference>
<proteinExistence type="inferred from homology"/>
<dbReference type="PANTHER" id="PTHR42953:SF3">
    <property type="entry name" value="HIGH-AFFINITY ZINC UPTAKE SYSTEM PROTEIN ZNUA"/>
    <property type="match status" value="1"/>
</dbReference>
<dbReference type="GO" id="GO:0030001">
    <property type="term" value="P:metal ion transport"/>
    <property type="evidence" value="ECO:0007669"/>
    <property type="project" value="InterPro"/>
</dbReference>
<dbReference type="InterPro" id="IPR050492">
    <property type="entry name" value="Bact_metal-bind_prot9"/>
</dbReference>
<dbReference type="InterPro" id="IPR006129">
    <property type="entry name" value="AdhesinB"/>
</dbReference>
<accession>E3HDG5</accession>
<protein>
    <submittedName>
        <fullName evidence="5">Periplasmic solute binding protein</fullName>
    </submittedName>
</protein>
<dbReference type="PRINTS" id="PR00691">
    <property type="entry name" value="ADHESINB"/>
</dbReference>
<dbReference type="Pfam" id="PF01297">
    <property type="entry name" value="ZnuA"/>
    <property type="match status" value="1"/>
</dbReference>
<sequence length="290" mass="33500">MNRFFITLLLTLFFTAFSFGKNIKVIATIFPNYDFARNIGKEKAEVTLLLPPGVEAHSYEPTPRDMVRITTSDILLYTGEDMEPWVHRMSKNLPSSVAVSDISQGIEKIKDGDHKDPHIWTDPVLAMKMADNITAAFIKTDPKNSEYYIENSRIYKNKLIRLHQKIDRELSELDKRDVVFSGHMVFGYFAKRYNLTFTTPYRSFSPDAEPTPRRMAELIKTIKKRGDSYIYFEELIDPKSAKLIARETQTKILLLHGVHNLSKEELKSGKGYIDIMEDNLKNLKRGLKNE</sequence>
<geneLocation type="plasmid" evidence="5 6">
    <name>pILYOP01</name>
</geneLocation>
<evidence type="ECO:0000256" key="2">
    <source>
        <dbReference type="ARBA" id="ARBA00022448"/>
    </source>
</evidence>
<evidence type="ECO:0000256" key="3">
    <source>
        <dbReference type="ARBA" id="ARBA00022729"/>
    </source>
</evidence>
<keyword evidence="6" id="KW-1185">Reference proteome</keyword>
<dbReference type="AlphaFoldDB" id="E3HDG5"/>
<reference evidence="5 6" key="1">
    <citation type="journal article" date="2010" name="Stand. Genomic Sci.">
        <title>Complete genome sequence of Ilyobacter polytropus type strain (CuHbu1).</title>
        <authorList>
            <person name="Sikorski J."/>
            <person name="Chertkov O."/>
            <person name="Lapidus A."/>
            <person name="Nolan M."/>
            <person name="Lucas S."/>
            <person name="Del Rio T.G."/>
            <person name="Tice H."/>
            <person name="Cheng J.F."/>
            <person name="Tapia R."/>
            <person name="Han C."/>
            <person name="Goodwin L."/>
            <person name="Pitluck S."/>
            <person name="Liolios K."/>
            <person name="Ivanova N."/>
            <person name="Mavromatis K."/>
            <person name="Mikhailova N."/>
            <person name="Pati A."/>
            <person name="Chen A."/>
            <person name="Palaniappan K."/>
            <person name="Land M."/>
            <person name="Hauser L."/>
            <person name="Chang Y.J."/>
            <person name="Jeffries C.D."/>
            <person name="Brambilla E."/>
            <person name="Yasawong M."/>
            <person name="Rohde M."/>
            <person name="Pukall R."/>
            <person name="Spring S."/>
            <person name="Goker M."/>
            <person name="Woyke T."/>
            <person name="Bristow J."/>
            <person name="Eisen J.A."/>
            <person name="Markowitz V."/>
            <person name="Hugenholtz P."/>
            <person name="Kyrpides N.C."/>
            <person name="Klenk H.P."/>
        </authorList>
    </citation>
    <scope>NUCLEOTIDE SEQUENCE [LARGE SCALE GENOMIC DNA]</scope>
    <source>
        <strain evidence="6">ATCC 51220 / DSM 2926 / LMG 16218 / CuHBu1</strain>
        <plasmid evidence="6">pILYOP01</plasmid>
    </source>
</reference>
<keyword evidence="3" id="KW-0732">Signal</keyword>
<dbReference type="KEGG" id="ipo:Ilyop_2391"/>
<dbReference type="InterPro" id="IPR006128">
    <property type="entry name" value="Lipoprotein_PsaA-like"/>
</dbReference>
<keyword evidence="5" id="KW-0614">Plasmid</keyword>
<evidence type="ECO:0000256" key="4">
    <source>
        <dbReference type="RuleBase" id="RU003512"/>
    </source>
</evidence>
<dbReference type="GO" id="GO:0007155">
    <property type="term" value="P:cell adhesion"/>
    <property type="evidence" value="ECO:0007669"/>
    <property type="project" value="InterPro"/>
</dbReference>
<dbReference type="RefSeq" id="WP_013388810.1">
    <property type="nucleotide sequence ID" value="NC_014633.1"/>
</dbReference>
<dbReference type="HOGENOM" id="CLU_016838_1_0_0"/>
<evidence type="ECO:0000256" key="1">
    <source>
        <dbReference type="ARBA" id="ARBA00011028"/>
    </source>
</evidence>
<gene>
    <name evidence="5" type="ordered locus">Ilyop_2391</name>
</gene>
<dbReference type="SUPFAM" id="SSF53807">
    <property type="entry name" value="Helical backbone' metal receptor"/>
    <property type="match status" value="1"/>
</dbReference>
<dbReference type="Gene3D" id="3.40.50.1980">
    <property type="entry name" value="Nitrogenase molybdenum iron protein domain"/>
    <property type="match status" value="2"/>
</dbReference>
<dbReference type="Proteomes" id="UP000006875">
    <property type="component" value="Plasmid pILYOP01"/>
</dbReference>
<evidence type="ECO:0000313" key="5">
    <source>
        <dbReference type="EMBL" id="ADO84151.1"/>
    </source>
</evidence>
<keyword evidence="2 4" id="KW-0813">Transport</keyword>
<dbReference type="EMBL" id="CP002282">
    <property type="protein sequence ID" value="ADO84151.1"/>
    <property type="molecule type" value="Genomic_DNA"/>
</dbReference>
<dbReference type="OrthoDB" id="9810636at2"/>
<organism evidence="5 6">
    <name type="scientific">Ilyobacter polytropus (strain ATCC 51220 / DSM 2926 / LMG 16218 / CuHBu1)</name>
    <dbReference type="NCBI Taxonomy" id="572544"/>
    <lineage>
        <taxon>Bacteria</taxon>
        <taxon>Fusobacteriati</taxon>
        <taxon>Fusobacteriota</taxon>
        <taxon>Fusobacteriia</taxon>
        <taxon>Fusobacteriales</taxon>
        <taxon>Fusobacteriaceae</taxon>
        <taxon>Ilyobacter</taxon>
    </lineage>
</organism>
<comment type="similarity">
    <text evidence="1 4">Belongs to the bacterial solute-binding protein 9 family.</text>
</comment>
<dbReference type="InterPro" id="IPR006127">
    <property type="entry name" value="ZnuA-like"/>
</dbReference>
<dbReference type="PANTHER" id="PTHR42953">
    <property type="entry name" value="HIGH-AFFINITY ZINC UPTAKE SYSTEM PROTEIN ZNUA-RELATED"/>
    <property type="match status" value="1"/>
</dbReference>
<name>E3HDG5_ILYPC</name>
<evidence type="ECO:0000313" key="6">
    <source>
        <dbReference type="Proteomes" id="UP000006875"/>
    </source>
</evidence>
<dbReference type="PRINTS" id="PR00690">
    <property type="entry name" value="ADHESNFAMILY"/>
</dbReference>